<protein>
    <submittedName>
        <fullName evidence="4">Adenylate/guanylate cyclase domain-containing protein</fullName>
    </submittedName>
</protein>
<keyword evidence="5" id="KW-1185">Reference proteome</keyword>
<dbReference type="PROSITE" id="PS50125">
    <property type="entry name" value="GUANYLATE_CYCLASE_2"/>
    <property type="match status" value="1"/>
</dbReference>
<dbReference type="SUPFAM" id="SSF55073">
    <property type="entry name" value="Nucleotide cyclase"/>
    <property type="match status" value="1"/>
</dbReference>
<accession>A0A6N7VY29</accession>
<dbReference type="InterPro" id="IPR029787">
    <property type="entry name" value="Nucleotide_cyclase"/>
</dbReference>
<dbReference type="GO" id="GO:0035556">
    <property type="term" value="P:intracellular signal transduction"/>
    <property type="evidence" value="ECO:0007669"/>
    <property type="project" value="InterPro"/>
</dbReference>
<evidence type="ECO:0000256" key="2">
    <source>
        <dbReference type="SAM" id="Coils"/>
    </source>
</evidence>
<dbReference type="GO" id="GO:0009190">
    <property type="term" value="P:cyclic nucleotide biosynthetic process"/>
    <property type="evidence" value="ECO:0007669"/>
    <property type="project" value="InterPro"/>
</dbReference>
<evidence type="ECO:0000259" key="3">
    <source>
        <dbReference type="PROSITE" id="PS50125"/>
    </source>
</evidence>
<sequence length="474" mass="54542">MFMSESFIPASEFETASNAVNNILGQPVEEIEITDILPPLNDISDSNKVFKGKLSVLFVDMRKSTDLTDELKSKKMVKVYRSFIRIVIQAIRYSGGYTRQFAGDGIMGIFQDSNVDDQIISSSYKATKAARYIHTLIDYCLNPALKKSMDICIGCGIGICTGTIMVTKVGMRGKESDETAENETGIVWVGSTTNYANRYCGLAHPCEIFIDENTYSEIEDSEVWTKTSRTKGSKIFEGYTVSEYYLSLPEEITTEAVKADKENDSETSFIQEIFAETQEKTLLLVDEISKKSAELSVALEKIKQRENQVIARDNDSRKENIRLQQWQSRLNSMQADVDRKEQENKEKEYSLHMSIFSQTFCKDNLIKLYGKDYWLELIQKMYELGAKIGKSKLQVEIDLDCYLVDIYMCFTMYEEAYNILCIQAKYSSWLNLRVFENVVRESGHWIAIKEILEKRVYEKKDYRECLDKLKSMSY</sequence>
<dbReference type="PANTHER" id="PTHR43081">
    <property type="entry name" value="ADENYLATE CYCLASE, TERMINAL-DIFFERENTIATION SPECIFIC-RELATED"/>
    <property type="match status" value="1"/>
</dbReference>
<organism evidence="4 5">
    <name type="scientific">Eisenbergiella porci</name>
    <dbReference type="NCBI Taxonomy" id="2652274"/>
    <lineage>
        <taxon>Bacteria</taxon>
        <taxon>Bacillati</taxon>
        <taxon>Bacillota</taxon>
        <taxon>Clostridia</taxon>
        <taxon>Lachnospirales</taxon>
        <taxon>Lachnospiraceae</taxon>
        <taxon>Eisenbergiella</taxon>
    </lineage>
</organism>
<gene>
    <name evidence="4" type="ORF">FYJ45_06235</name>
</gene>
<comment type="caution">
    <text evidence="4">The sequence shown here is derived from an EMBL/GenBank/DDBJ whole genome shotgun (WGS) entry which is preliminary data.</text>
</comment>
<dbReference type="AlphaFoldDB" id="A0A6N7VY29"/>
<dbReference type="Gene3D" id="3.30.70.1230">
    <property type="entry name" value="Nucleotide cyclase"/>
    <property type="match status" value="1"/>
</dbReference>
<feature type="coiled-coil region" evidence="2">
    <location>
        <begin position="285"/>
        <end position="350"/>
    </location>
</feature>
<dbReference type="InterPro" id="IPR050697">
    <property type="entry name" value="Adenylyl/Guanylyl_Cyclase_3/4"/>
</dbReference>
<feature type="domain" description="Guanylate cyclase" evidence="3">
    <location>
        <begin position="55"/>
        <end position="200"/>
    </location>
</feature>
<evidence type="ECO:0000313" key="5">
    <source>
        <dbReference type="Proteomes" id="UP000436047"/>
    </source>
</evidence>
<name>A0A6N7VY29_9FIRM</name>
<dbReference type="Proteomes" id="UP000436047">
    <property type="component" value="Unassembled WGS sequence"/>
</dbReference>
<proteinExistence type="inferred from homology"/>
<dbReference type="EMBL" id="VUMI01000007">
    <property type="protein sequence ID" value="MSS87931.1"/>
    <property type="molecule type" value="Genomic_DNA"/>
</dbReference>
<reference evidence="4 5" key="1">
    <citation type="submission" date="2019-08" db="EMBL/GenBank/DDBJ databases">
        <title>In-depth cultivation of the pig gut microbiome towards novel bacterial diversity and tailored functional studies.</title>
        <authorList>
            <person name="Wylensek D."/>
            <person name="Hitch T.C.A."/>
            <person name="Clavel T."/>
        </authorList>
    </citation>
    <scope>NUCLEOTIDE SEQUENCE [LARGE SCALE GENOMIC DNA]</scope>
    <source>
        <strain evidence="4 5">WCA-389-WT-23B</strain>
    </source>
</reference>
<dbReference type="InterPro" id="IPR001054">
    <property type="entry name" value="A/G_cyclase"/>
</dbReference>
<evidence type="ECO:0000256" key="1">
    <source>
        <dbReference type="ARBA" id="ARBA00005381"/>
    </source>
</evidence>
<dbReference type="PANTHER" id="PTHR43081:SF1">
    <property type="entry name" value="ADENYLATE CYCLASE, TERMINAL-DIFFERENTIATION SPECIFIC"/>
    <property type="match status" value="1"/>
</dbReference>
<comment type="similarity">
    <text evidence="1">Belongs to the adenylyl cyclase class-3 family.</text>
</comment>
<dbReference type="GO" id="GO:0004016">
    <property type="term" value="F:adenylate cyclase activity"/>
    <property type="evidence" value="ECO:0007669"/>
    <property type="project" value="UniProtKB-ARBA"/>
</dbReference>
<keyword evidence="2" id="KW-0175">Coiled coil</keyword>
<evidence type="ECO:0000313" key="4">
    <source>
        <dbReference type="EMBL" id="MSS87931.1"/>
    </source>
</evidence>